<dbReference type="Gene3D" id="3.30.1330.70">
    <property type="entry name" value="Holliday junction resolvase RusA"/>
    <property type="match status" value="1"/>
</dbReference>
<dbReference type="AlphaFoldDB" id="A0A4R4PKA4"/>
<dbReference type="GO" id="GO:0006310">
    <property type="term" value="P:DNA recombination"/>
    <property type="evidence" value="ECO:0007669"/>
    <property type="project" value="InterPro"/>
</dbReference>
<reference evidence="1 2" key="1">
    <citation type="submission" date="2019-03" db="EMBL/GenBank/DDBJ databases">
        <title>Draft genome sequences of novel Actinobacteria.</title>
        <authorList>
            <person name="Sahin N."/>
            <person name="Ay H."/>
            <person name="Saygin H."/>
        </authorList>
    </citation>
    <scope>NUCLEOTIDE SEQUENCE [LARGE SCALE GENOMIC DNA]</scope>
    <source>
        <strain evidence="1 2">JCM 30547</strain>
    </source>
</reference>
<dbReference type="GO" id="GO:0006281">
    <property type="term" value="P:DNA repair"/>
    <property type="evidence" value="ECO:0007669"/>
    <property type="project" value="InterPro"/>
</dbReference>
<keyword evidence="2" id="KW-1185">Reference proteome</keyword>
<comment type="caution">
    <text evidence="1">The sequence shown here is derived from an EMBL/GenBank/DDBJ whole genome shotgun (WGS) entry which is preliminary data.</text>
</comment>
<dbReference type="RefSeq" id="WP_132412742.1">
    <property type="nucleotide sequence ID" value="NZ_SMKA01000189.1"/>
</dbReference>
<dbReference type="GO" id="GO:0000287">
    <property type="term" value="F:magnesium ion binding"/>
    <property type="evidence" value="ECO:0007669"/>
    <property type="project" value="InterPro"/>
</dbReference>
<dbReference type="Proteomes" id="UP000295075">
    <property type="component" value="Unassembled WGS sequence"/>
</dbReference>
<dbReference type="InterPro" id="IPR036614">
    <property type="entry name" value="RusA-like_sf"/>
</dbReference>
<name>A0A4R4PKA4_9ACTN</name>
<dbReference type="InterPro" id="IPR008822">
    <property type="entry name" value="Endonuclease_RusA-like"/>
</dbReference>
<dbReference type="OrthoDB" id="3732467at2"/>
<evidence type="ECO:0000313" key="1">
    <source>
        <dbReference type="EMBL" id="TDC22497.1"/>
    </source>
</evidence>
<dbReference type="SUPFAM" id="SSF103084">
    <property type="entry name" value="Holliday junction resolvase RusA"/>
    <property type="match status" value="1"/>
</dbReference>
<proteinExistence type="predicted"/>
<evidence type="ECO:0000313" key="2">
    <source>
        <dbReference type="Proteomes" id="UP000295075"/>
    </source>
</evidence>
<protein>
    <submittedName>
        <fullName evidence="1">RusA family crossover junction endodeoxyribonuclease</fullName>
    </submittedName>
</protein>
<sequence length="146" mass="15957">MIAAAQFVVVGNPEPQGSTRAFVVKGHAVTTSANKNLKPWRTQVTAAARNAMFAAPRSFPLLGAVTVHAEFAMRRPKSVRRRYPIVKPDLDKLQRAIGDALVDAGLIKDDCQIVGWSPTKRYQDDPEISLPGHPGVRVTVFALEDK</sequence>
<organism evidence="1 2">
    <name type="scientific">Kribbella albertanoniae</name>
    <dbReference type="NCBI Taxonomy" id="1266829"/>
    <lineage>
        <taxon>Bacteria</taxon>
        <taxon>Bacillati</taxon>
        <taxon>Actinomycetota</taxon>
        <taxon>Actinomycetes</taxon>
        <taxon>Propionibacteriales</taxon>
        <taxon>Kribbellaceae</taxon>
        <taxon>Kribbella</taxon>
    </lineage>
</organism>
<gene>
    <name evidence="1" type="ORF">E1261_30775</name>
</gene>
<dbReference type="Pfam" id="PF05866">
    <property type="entry name" value="RusA"/>
    <property type="match status" value="1"/>
</dbReference>
<accession>A0A4R4PKA4</accession>
<dbReference type="EMBL" id="SMKA01000189">
    <property type="protein sequence ID" value="TDC22497.1"/>
    <property type="molecule type" value="Genomic_DNA"/>
</dbReference>